<evidence type="ECO:0000313" key="4">
    <source>
        <dbReference type="Proteomes" id="UP000198614"/>
    </source>
</evidence>
<dbReference type="AlphaFoldDB" id="A0A1G7R8W3"/>
<gene>
    <name evidence="3" type="ORF">SAMN05216260_11434</name>
</gene>
<protein>
    <submittedName>
        <fullName evidence="3">Phosphotransferase enzyme family protein</fullName>
    </submittedName>
</protein>
<proteinExistence type="predicted"/>
<evidence type="ECO:0000259" key="2">
    <source>
        <dbReference type="Pfam" id="PF01636"/>
    </source>
</evidence>
<evidence type="ECO:0000256" key="1">
    <source>
        <dbReference type="SAM" id="MobiDB-lite"/>
    </source>
</evidence>
<keyword evidence="3" id="KW-0808">Transferase</keyword>
<sequence>MQIIVLDTLCARHPDSPYAVTPTVGEAVHEGTVSGVTVLGGEDAPGQDAPGQDAPGQDGPGDWPGLVRRVPVRGTRQRLRALAAALREEAGRVLVVDCSCAIRPETLAAFANLATSTALVTDRRDLPVRAGAVVRHEGRAPLVLDRLAAPDDRCEDGETFGYLGSAVLLNADRTALADILDARPGPPSWRVALGRLARRVRVQCAVLAQDIHGHDIVVENRLAGGSYARTYVHLHRQGRRIVRKEAFGEGQDKLSEEIGWLRGLDDSARRHFPDVVEHRIETRGASMDLHYHPLPTLRGLILSGAIDEEEAALWARRILAVVKRDLYPAGERDVPEDYIRRTHLDRVARRLAETAAALPHRHRLWEAERVRVNGVWLRNVRHVVADLGRDERMLGLLTPRRLLRTHGDLHFDNVLIDRSNHRFLLIDPRGNPGYDVAYDLGKVWHSVNSLYDLIHGGHVEVTVGETEIDYTLTSPELVAFYRAVRRRLYHWLTATHWHRGEPHWLLKVRLAEAAHMCSVMPFHIAHDERETVALACYARGVELINELYGDLAEEAGRRTGTRLAPVS</sequence>
<dbReference type="InterPro" id="IPR011009">
    <property type="entry name" value="Kinase-like_dom_sf"/>
</dbReference>
<dbReference type="GO" id="GO:0016740">
    <property type="term" value="F:transferase activity"/>
    <property type="evidence" value="ECO:0007669"/>
    <property type="project" value="UniProtKB-KW"/>
</dbReference>
<dbReference type="SUPFAM" id="SSF56112">
    <property type="entry name" value="Protein kinase-like (PK-like)"/>
    <property type="match status" value="1"/>
</dbReference>
<reference evidence="3 4" key="1">
    <citation type="submission" date="2016-10" db="EMBL/GenBank/DDBJ databases">
        <authorList>
            <person name="de Groot N.N."/>
        </authorList>
    </citation>
    <scope>NUCLEOTIDE SEQUENCE [LARGE SCALE GENOMIC DNA]</scope>
    <source>
        <strain evidence="3 4">CGMCC 4.1859</strain>
    </source>
</reference>
<dbReference type="InterPro" id="IPR002575">
    <property type="entry name" value="Aminoglycoside_PTrfase"/>
</dbReference>
<dbReference type="Pfam" id="PF01636">
    <property type="entry name" value="APH"/>
    <property type="match status" value="1"/>
</dbReference>
<evidence type="ECO:0000313" key="3">
    <source>
        <dbReference type="EMBL" id="SDG07212.1"/>
    </source>
</evidence>
<dbReference type="Proteomes" id="UP000198614">
    <property type="component" value="Unassembled WGS sequence"/>
</dbReference>
<dbReference type="EMBL" id="FNAX01000014">
    <property type="protein sequence ID" value="SDG07212.1"/>
    <property type="molecule type" value="Genomic_DNA"/>
</dbReference>
<name>A0A1G7R8W3_9ACTN</name>
<dbReference type="OrthoDB" id="3638028at2"/>
<accession>A0A1G7R8W3</accession>
<feature type="region of interest" description="Disordered" evidence="1">
    <location>
        <begin position="38"/>
        <end position="64"/>
    </location>
</feature>
<organism evidence="3 4">
    <name type="scientific">Streptomyces griseoaurantiacus</name>
    <dbReference type="NCBI Taxonomy" id="68213"/>
    <lineage>
        <taxon>Bacteria</taxon>
        <taxon>Bacillati</taxon>
        <taxon>Actinomycetota</taxon>
        <taxon>Actinomycetes</taxon>
        <taxon>Kitasatosporales</taxon>
        <taxon>Streptomycetaceae</taxon>
        <taxon>Streptomyces</taxon>
        <taxon>Streptomyces aurantiacus group</taxon>
    </lineage>
</organism>
<dbReference type="Gene3D" id="3.90.1200.10">
    <property type="match status" value="1"/>
</dbReference>
<feature type="domain" description="Aminoglycoside phosphotransferase" evidence="2">
    <location>
        <begin position="221"/>
        <end position="445"/>
    </location>
</feature>
<feature type="compositionally biased region" description="Low complexity" evidence="1">
    <location>
        <begin position="44"/>
        <end position="64"/>
    </location>
</feature>